<sequence>MDQIIESCKDLDYSWLPQTVGDFSLSVTGPDACTAIQKRIVAGEKVMTVPLFHYENTLGWRWCALYDKEVEDYTVYVDLPLFSFVDISFVRADLDSFWSGLQERCVKGLTNMLVNPSENFTFTYKRRGIPTWDFSEVMPDELEGFVRDVDPAHAICMINGSFIIGEYRKMDECTGLLLYYNELRDEFFAELRYKNYPEIDHHLDAKNLDDLSSLLRKYLQIVLHELNERSLQEPV</sequence>
<evidence type="ECO:0000313" key="1">
    <source>
        <dbReference type="EMBL" id="SNV63018.1"/>
    </source>
</evidence>
<gene>
    <name evidence="1" type="ORF">SAMEA44547418_00791</name>
</gene>
<evidence type="ECO:0000313" key="2">
    <source>
        <dbReference type="Proteomes" id="UP000214973"/>
    </source>
</evidence>
<reference evidence="1 2" key="1">
    <citation type="submission" date="2017-06" db="EMBL/GenBank/DDBJ databases">
        <authorList>
            <consortium name="Pathogen Informatics"/>
        </authorList>
    </citation>
    <scope>NUCLEOTIDE SEQUENCE [LARGE SCALE GENOMIC DNA]</scope>
    <source>
        <strain evidence="1 2">NCTC12018</strain>
    </source>
</reference>
<dbReference type="EMBL" id="LT906470">
    <property type="protein sequence ID" value="SNV63018.1"/>
    <property type="molecule type" value="Genomic_DNA"/>
</dbReference>
<accession>A0A239YXQ2</accession>
<dbReference type="AlphaFoldDB" id="A0A239YXQ2"/>
<keyword evidence="2" id="KW-1185">Reference proteome</keyword>
<proteinExistence type="predicted"/>
<protein>
    <submittedName>
        <fullName evidence="1">Uncharacterized protein</fullName>
    </submittedName>
</protein>
<name>A0A239YXQ2_9FIRM</name>
<dbReference type="KEGG" id="vrm:44547418_00791"/>
<organism evidence="1 2">
    <name type="scientific">Veillonella rodentium</name>
    <dbReference type="NCBI Taxonomy" id="248315"/>
    <lineage>
        <taxon>Bacteria</taxon>
        <taxon>Bacillati</taxon>
        <taxon>Bacillota</taxon>
        <taxon>Negativicutes</taxon>
        <taxon>Veillonellales</taxon>
        <taxon>Veillonellaceae</taxon>
        <taxon>Veillonella</taxon>
    </lineage>
</organism>
<dbReference type="RefSeq" id="WP_095065781.1">
    <property type="nucleotide sequence ID" value="NZ_LT906470.1"/>
</dbReference>
<dbReference type="Proteomes" id="UP000214973">
    <property type="component" value="Chromosome 1"/>
</dbReference>